<feature type="compositionally biased region" description="Basic residues" evidence="6">
    <location>
        <begin position="119"/>
        <end position="135"/>
    </location>
</feature>
<keyword evidence="10" id="KW-1185">Reference proteome</keyword>
<keyword evidence="3" id="KW-0804">Transcription</keyword>
<dbReference type="GO" id="GO:0000124">
    <property type="term" value="C:SAGA complex"/>
    <property type="evidence" value="ECO:0007669"/>
    <property type="project" value="TreeGrafter"/>
</dbReference>
<reference evidence="7" key="2">
    <citation type="submission" date="2022-08" db="EMBL/GenBank/DDBJ databases">
        <title>Novel sulphate-reducing endosymbionts in the free-living metamonad Anaeramoeba.</title>
        <authorList>
            <person name="Jerlstrom-Hultqvist J."/>
            <person name="Cepicka I."/>
            <person name="Gallot-Lavallee L."/>
            <person name="Salas-Leiva D."/>
            <person name="Curtis B.A."/>
            <person name="Zahonova K."/>
            <person name="Pipaliya S."/>
            <person name="Dacks J."/>
            <person name="Roger A.J."/>
        </authorList>
    </citation>
    <scope>NUCLEOTIDE SEQUENCE</scope>
    <source>
        <strain evidence="7">Busselton2</strain>
    </source>
</reference>
<evidence type="ECO:0000313" key="7">
    <source>
        <dbReference type="EMBL" id="KAJ3447887.1"/>
    </source>
</evidence>
<evidence type="ECO:0000256" key="3">
    <source>
        <dbReference type="ARBA" id="ARBA00023163"/>
    </source>
</evidence>
<dbReference type="PANTHER" id="PTHR21242">
    <property type="entry name" value="TRANSCRIPTION INITIATION FACTOR TFIID SUBUNIT 10"/>
    <property type="match status" value="1"/>
</dbReference>
<dbReference type="GO" id="GO:0005669">
    <property type="term" value="C:transcription factor TFIID complex"/>
    <property type="evidence" value="ECO:0007669"/>
    <property type="project" value="TreeGrafter"/>
</dbReference>
<sequence>MDSTEFLEFLETQETYLPKSVIEYFLRHYGFDEKDDRVVKLIGLATRKFMEEIIIKSRKPLPRSFNQRNNSQQQKKENQPKILTTEDLIGSLKQSGHTIRKLTQNQIPKPEPQQLATKKTYRNTRKRKKNSRRDF</sequence>
<proteinExistence type="inferred from homology"/>
<dbReference type="AlphaFoldDB" id="A0AAV8A543"/>
<comment type="similarity">
    <text evidence="5">Belongs to the TAF10 family.</text>
</comment>
<comment type="caution">
    <text evidence="7">The sequence shown here is derived from an EMBL/GenBank/DDBJ whole genome shotgun (WGS) entry which is preliminary data.</text>
</comment>
<dbReference type="GO" id="GO:0006367">
    <property type="term" value="P:transcription initiation at RNA polymerase II promoter"/>
    <property type="evidence" value="ECO:0007669"/>
    <property type="project" value="TreeGrafter"/>
</dbReference>
<evidence type="ECO:0000256" key="5">
    <source>
        <dbReference type="ARBA" id="ARBA00025730"/>
    </source>
</evidence>
<dbReference type="PANTHER" id="PTHR21242:SF0">
    <property type="entry name" value="TRANSCRIPTION INITIATION FACTOR TFIID SUBUNIT 10"/>
    <property type="match status" value="1"/>
</dbReference>
<evidence type="ECO:0000313" key="8">
    <source>
        <dbReference type="EMBL" id="KAJ6228689.1"/>
    </source>
</evidence>
<protein>
    <submittedName>
        <fullName evidence="7 8">Transcription initiation factor tfiid subunit</fullName>
    </submittedName>
</protein>
<feature type="region of interest" description="Disordered" evidence="6">
    <location>
        <begin position="101"/>
        <end position="135"/>
    </location>
</feature>
<evidence type="ECO:0000313" key="10">
    <source>
        <dbReference type="Proteomes" id="UP001150062"/>
    </source>
</evidence>
<evidence type="ECO:0000256" key="4">
    <source>
        <dbReference type="ARBA" id="ARBA00023242"/>
    </source>
</evidence>
<dbReference type="Proteomes" id="UP001150062">
    <property type="component" value="Unassembled WGS sequence"/>
</dbReference>
<name>A0AAV8A543_9EUKA</name>
<dbReference type="EMBL" id="JAOAOG010000326">
    <property type="protein sequence ID" value="KAJ6228689.1"/>
    <property type="molecule type" value="Genomic_DNA"/>
</dbReference>
<feature type="region of interest" description="Disordered" evidence="6">
    <location>
        <begin position="60"/>
        <end position="83"/>
    </location>
</feature>
<gene>
    <name evidence="7" type="ORF">M0812_00360</name>
    <name evidence="8" type="ORF">M0813_08726</name>
</gene>
<evidence type="ECO:0000256" key="2">
    <source>
        <dbReference type="ARBA" id="ARBA00023015"/>
    </source>
</evidence>
<keyword evidence="2" id="KW-0805">Transcription regulation</keyword>
<dbReference type="GO" id="GO:0016251">
    <property type="term" value="F:RNA polymerase II general transcription initiation factor activity"/>
    <property type="evidence" value="ECO:0007669"/>
    <property type="project" value="TreeGrafter"/>
</dbReference>
<evidence type="ECO:0000256" key="1">
    <source>
        <dbReference type="ARBA" id="ARBA00004123"/>
    </source>
</evidence>
<keyword evidence="4" id="KW-0539">Nucleus</keyword>
<comment type="subcellular location">
    <subcellularLocation>
        <location evidence="1">Nucleus</location>
    </subcellularLocation>
</comment>
<dbReference type="Pfam" id="PF03540">
    <property type="entry name" value="TAF10"/>
    <property type="match status" value="1"/>
</dbReference>
<dbReference type="GO" id="GO:1990841">
    <property type="term" value="F:promoter-specific chromatin binding"/>
    <property type="evidence" value="ECO:0007669"/>
    <property type="project" value="TreeGrafter"/>
</dbReference>
<accession>A0AAV8A543</accession>
<organism evidence="7 9">
    <name type="scientific">Anaeramoeba flamelloides</name>
    <dbReference type="NCBI Taxonomy" id="1746091"/>
    <lineage>
        <taxon>Eukaryota</taxon>
        <taxon>Metamonada</taxon>
        <taxon>Anaeramoebidae</taxon>
        <taxon>Anaeramoeba</taxon>
    </lineage>
</organism>
<evidence type="ECO:0000313" key="9">
    <source>
        <dbReference type="Proteomes" id="UP001146793"/>
    </source>
</evidence>
<evidence type="ECO:0000256" key="6">
    <source>
        <dbReference type="SAM" id="MobiDB-lite"/>
    </source>
</evidence>
<dbReference type="InterPro" id="IPR003923">
    <property type="entry name" value="TAF10"/>
</dbReference>
<dbReference type="Proteomes" id="UP001146793">
    <property type="component" value="Unassembled WGS sequence"/>
</dbReference>
<dbReference type="PRINTS" id="PR01443">
    <property type="entry name" value="TFIID30KDSUB"/>
</dbReference>
<reference evidence="8" key="1">
    <citation type="submission" date="2022-08" db="EMBL/GenBank/DDBJ databases">
        <title>Novel sulfate-reducing endosymbionts in the free-living metamonad Anaeramoeba.</title>
        <authorList>
            <person name="Jerlstrom-Hultqvist J."/>
            <person name="Cepicka I."/>
            <person name="Gallot-Lavallee L."/>
            <person name="Salas-Leiva D."/>
            <person name="Curtis B.A."/>
            <person name="Zahonova K."/>
            <person name="Pipaliya S."/>
            <person name="Dacks J."/>
            <person name="Roger A.J."/>
        </authorList>
    </citation>
    <scope>NUCLEOTIDE SEQUENCE</scope>
    <source>
        <strain evidence="8">Schooner1</strain>
    </source>
</reference>
<dbReference type="EMBL" id="JANTQA010000015">
    <property type="protein sequence ID" value="KAJ3447887.1"/>
    <property type="molecule type" value="Genomic_DNA"/>
</dbReference>